<dbReference type="InterPro" id="IPR000653">
    <property type="entry name" value="DegT/StrS_aminotransferase"/>
</dbReference>
<dbReference type="GO" id="GO:0030170">
    <property type="term" value="F:pyridoxal phosphate binding"/>
    <property type="evidence" value="ECO:0007669"/>
    <property type="project" value="TreeGrafter"/>
</dbReference>
<dbReference type="Gene3D" id="3.40.640.10">
    <property type="entry name" value="Type I PLP-dependent aspartate aminotransferase-like (Major domain)"/>
    <property type="match status" value="2"/>
</dbReference>
<dbReference type="PANTHER" id="PTHR30244">
    <property type="entry name" value="TRANSAMINASE"/>
    <property type="match status" value="1"/>
</dbReference>
<dbReference type="InterPro" id="IPR015421">
    <property type="entry name" value="PyrdxlP-dep_Trfase_major"/>
</dbReference>
<dbReference type="GO" id="GO:0008483">
    <property type="term" value="F:transaminase activity"/>
    <property type="evidence" value="ECO:0007669"/>
    <property type="project" value="TreeGrafter"/>
</dbReference>
<dbReference type="EMBL" id="LAZR01043769">
    <property type="protein sequence ID" value="KKL06289.1"/>
    <property type="molecule type" value="Genomic_DNA"/>
</dbReference>
<comment type="caution">
    <text evidence="1">The sequence shown here is derived from an EMBL/GenBank/DDBJ whole genome shotgun (WGS) entry which is preliminary data.</text>
</comment>
<dbReference type="AlphaFoldDB" id="A0A0F9A9T0"/>
<dbReference type="Pfam" id="PF01041">
    <property type="entry name" value="DegT_DnrJ_EryC1"/>
    <property type="match status" value="2"/>
</dbReference>
<dbReference type="SUPFAM" id="SSF53383">
    <property type="entry name" value="PLP-dependent transferases"/>
    <property type="match status" value="1"/>
</dbReference>
<reference evidence="1" key="1">
    <citation type="journal article" date="2015" name="Nature">
        <title>Complex archaea that bridge the gap between prokaryotes and eukaryotes.</title>
        <authorList>
            <person name="Spang A."/>
            <person name="Saw J.H."/>
            <person name="Jorgensen S.L."/>
            <person name="Zaremba-Niedzwiedzka K."/>
            <person name="Martijn J."/>
            <person name="Lind A.E."/>
            <person name="van Eijk R."/>
            <person name="Schleper C."/>
            <person name="Guy L."/>
            <person name="Ettema T.J."/>
        </authorList>
    </citation>
    <scope>NUCLEOTIDE SEQUENCE</scope>
</reference>
<protein>
    <recommendedName>
        <fullName evidence="2">DegT/DnrJ/EryC1/StrS aminotransferase family protein</fullName>
    </recommendedName>
</protein>
<dbReference type="PANTHER" id="PTHR30244:SF34">
    <property type="entry name" value="DTDP-4-AMINO-4,6-DIDEOXYGALACTOSE TRANSAMINASE"/>
    <property type="match status" value="1"/>
</dbReference>
<proteinExistence type="predicted"/>
<dbReference type="InterPro" id="IPR015424">
    <property type="entry name" value="PyrdxlP-dep_Trfase"/>
</dbReference>
<accession>A0A0F9A9T0</accession>
<evidence type="ECO:0008006" key="2">
    <source>
        <dbReference type="Google" id="ProtNLM"/>
    </source>
</evidence>
<gene>
    <name evidence="1" type="ORF">LCGC14_2597510</name>
</gene>
<organism evidence="1">
    <name type="scientific">marine sediment metagenome</name>
    <dbReference type="NCBI Taxonomy" id="412755"/>
    <lineage>
        <taxon>unclassified sequences</taxon>
        <taxon>metagenomes</taxon>
        <taxon>ecological metagenomes</taxon>
    </lineage>
</organism>
<evidence type="ECO:0000313" key="1">
    <source>
        <dbReference type="EMBL" id="KKL06289.1"/>
    </source>
</evidence>
<sequence>MELKERIPYHKPLQFNDPETETLIAKIKEVLKSGMLTNDKYVRELEFMVGDMYGVEYCIATSNCTMGLLICISYLNPPYIQVPMFNWWSDLYILKSLKQRVAWVDVDIETWLPIEAYGGASLYLNTFGNIGKSVREDAIYDSSHCLGAEINEIGLAHVFSLAPTKLVTACEGGLIITNNRELSKYAIEHRDKMCRMSEVHALIGLATLEHLDDVLEWKERVYQYYKSYIPGQFQKIPIHSNFNTIGFLNTENLKIPEFIEVRQYYEPIYDNGIENNTKKIYKQMICLPSYYNAPYVDIVEDILELNNL</sequence>
<dbReference type="GO" id="GO:0000271">
    <property type="term" value="P:polysaccharide biosynthetic process"/>
    <property type="evidence" value="ECO:0007669"/>
    <property type="project" value="TreeGrafter"/>
</dbReference>
<name>A0A0F9A9T0_9ZZZZ</name>